<dbReference type="Pfam" id="PF09729">
    <property type="entry name" value="Gti1_Pac2"/>
    <property type="match status" value="1"/>
</dbReference>
<feature type="region of interest" description="Disordered" evidence="1">
    <location>
        <begin position="1"/>
        <end position="21"/>
    </location>
</feature>
<sequence length="180" mass="19847">MNGLTSLSTTPAPTLTSGIRILSPPHQFKRNEASPVSDLSAAPILKIPMRISIADLVDKNDSEHIQYPIANSDIGKNPTPNSDISTKITQDTEISAAHSHETFFGFVKEPIDAILLVEACIRGHLLSMDKHRVEPSETLPIRSGSVIVFEESARRWRNLAKRNQRTSLMLASQVLNQRTA</sequence>
<proteinExistence type="predicted"/>
<evidence type="ECO:0000313" key="2">
    <source>
        <dbReference type="EMBL" id="KAJ3141476.1"/>
    </source>
</evidence>
<keyword evidence="3" id="KW-1185">Reference proteome</keyword>
<dbReference type="Proteomes" id="UP001211907">
    <property type="component" value="Unassembled WGS sequence"/>
</dbReference>
<feature type="compositionally biased region" description="Low complexity" evidence="1">
    <location>
        <begin position="1"/>
        <end position="17"/>
    </location>
</feature>
<evidence type="ECO:0000256" key="1">
    <source>
        <dbReference type="SAM" id="MobiDB-lite"/>
    </source>
</evidence>
<organism evidence="2 3">
    <name type="scientific">Physocladia obscura</name>
    <dbReference type="NCBI Taxonomy" id="109957"/>
    <lineage>
        <taxon>Eukaryota</taxon>
        <taxon>Fungi</taxon>
        <taxon>Fungi incertae sedis</taxon>
        <taxon>Chytridiomycota</taxon>
        <taxon>Chytridiomycota incertae sedis</taxon>
        <taxon>Chytridiomycetes</taxon>
        <taxon>Chytridiales</taxon>
        <taxon>Chytriomycetaceae</taxon>
        <taxon>Physocladia</taxon>
    </lineage>
</organism>
<dbReference type="InterPro" id="IPR018608">
    <property type="entry name" value="Gti1/Pac2"/>
</dbReference>
<accession>A0AAD5TAA4</accession>
<protein>
    <submittedName>
        <fullName evidence="2">Uncharacterized protein</fullName>
    </submittedName>
</protein>
<dbReference type="EMBL" id="JADGJH010000029">
    <property type="protein sequence ID" value="KAJ3141476.1"/>
    <property type="molecule type" value="Genomic_DNA"/>
</dbReference>
<gene>
    <name evidence="2" type="ORF">HK100_006231</name>
</gene>
<evidence type="ECO:0000313" key="3">
    <source>
        <dbReference type="Proteomes" id="UP001211907"/>
    </source>
</evidence>
<name>A0AAD5TAA4_9FUNG</name>
<reference evidence="2" key="1">
    <citation type="submission" date="2020-05" db="EMBL/GenBank/DDBJ databases">
        <title>Phylogenomic resolution of chytrid fungi.</title>
        <authorList>
            <person name="Stajich J.E."/>
            <person name="Amses K."/>
            <person name="Simmons R."/>
            <person name="Seto K."/>
            <person name="Myers J."/>
            <person name="Bonds A."/>
            <person name="Quandt C.A."/>
            <person name="Barry K."/>
            <person name="Liu P."/>
            <person name="Grigoriev I."/>
            <person name="Longcore J.E."/>
            <person name="James T.Y."/>
        </authorList>
    </citation>
    <scope>NUCLEOTIDE SEQUENCE</scope>
    <source>
        <strain evidence="2">JEL0513</strain>
    </source>
</reference>
<comment type="caution">
    <text evidence="2">The sequence shown here is derived from an EMBL/GenBank/DDBJ whole genome shotgun (WGS) entry which is preliminary data.</text>
</comment>
<dbReference type="AlphaFoldDB" id="A0AAD5TAA4"/>